<sequence length="85" mass="9627">MASSANVPDHPASHPPPTALGFFQPARQRPPPSLPIKRGDELAQRRRQIELREASAPKEKERKPCVNSGRILMREKKLWTPGWPK</sequence>
<accession>A0A9W9FWS5</accession>
<dbReference type="EMBL" id="JAPQKH010000003">
    <property type="protein sequence ID" value="KAJ5107808.1"/>
    <property type="molecule type" value="Genomic_DNA"/>
</dbReference>
<evidence type="ECO:0000256" key="1">
    <source>
        <dbReference type="SAM" id="MobiDB-lite"/>
    </source>
</evidence>
<dbReference type="Proteomes" id="UP001149165">
    <property type="component" value="Unassembled WGS sequence"/>
</dbReference>
<protein>
    <submittedName>
        <fullName evidence="2">Uncharacterized protein</fullName>
    </submittedName>
</protein>
<evidence type="ECO:0000313" key="3">
    <source>
        <dbReference type="Proteomes" id="UP001149165"/>
    </source>
</evidence>
<reference evidence="2" key="2">
    <citation type="journal article" date="2023" name="IMA Fungus">
        <title>Comparative genomic study of the Penicillium genus elucidates a diverse pangenome and 15 lateral gene transfer events.</title>
        <authorList>
            <person name="Petersen C."/>
            <person name="Sorensen T."/>
            <person name="Nielsen M.R."/>
            <person name="Sondergaard T.E."/>
            <person name="Sorensen J.L."/>
            <person name="Fitzpatrick D.A."/>
            <person name="Frisvad J.C."/>
            <person name="Nielsen K.L."/>
        </authorList>
    </citation>
    <scope>NUCLEOTIDE SEQUENCE</scope>
    <source>
        <strain evidence="2">IBT 30069</strain>
    </source>
</reference>
<gene>
    <name evidence="2" type="ORF">N7456_004483</name>
</gene>
<keyword evidence="3" id="KW-1185">Reference proteome</keyword>
<organism evidence="2 3">
    <name type="scientific">Penicillium angulare</name>
    <dbReference type="NCBI Taxonomy" id="116970"/>
    <lineage>
        <taxon>Eukaryota</taxon>
        <taxon>Fungi</taxon>
        <taxon>Dikarya</taxon>
        <taxon>Ascomycota</taxon>
        <taxon>Pezizomycotina</taxon>
        <taxon>Eurotiomycetes</taxon>
        <taxon>Eurotiomycetidae</taxon>
        <taxon>Eurotiales</taxon>
        <taxon>Aspergillaceae</taxon>
        <taxon>Penicillium</taxon>
    </lineage>
</organism>
<name>A0A9W9FWS5_9EURO</name>
<feature type="region of interest" description="Disordered" evidence="1">
    <location>
        <begin position="1"/>
        <end position="42"/>
    </location>
</feature>
<dbReference type="AlphaFoldDB" id="A0A9W9FWS5"/>
<reference evidence="2" key="1">
    <citation type="submission" date="2022-11" db="EMBL/GenBank/DDBJ databases">
        <authorList>
            <person name="Petersen C."/>
        </authorList>
    </citation>
    <scope>NUCLEOTIDE SEQUENCE</scope>
    <source>
        <strain evidence="2">IBT 30069</strain>
    </source>
</reference>
<comment type="caution">
    <text evidence="2">The sequence shown here is derived from an EMBL/GenBank/DDBJ whole genome shotgun (WGS) entry which is preliminary data.</text>
</comment>
<evidence type="ECO:0000313" key="2">
    <source>
        <dbReference type="EMBL" id="KAJ5107808.1"/>
    </source>
</evidence>
<proteinExistence type="predicted"/>